<keyword evidence="7" id="KW-1185">Reference proteome</keyword>
<dbReference type="Proteomes" id="UP000326565">
    <property type="component" value="Unassembled WGS sequence"/>
</dbReference>
<dbReference type="GO" id="GO:0016651">
    <property type="term" value="F:oxidoreductase activity, acting on NAD(P)H"/>
    <property type="evidence" value="ECO:0007669"/>
    <property type="project" value="InterPro"/>
</dbReference>
<dbReference type="AlphaFoldDB" id="A0A5N5WKG5"/>
<keyword evidence="4" id="KW-0560">Oxidoreductase</keyword>
<dbReference type="SMART" id="SM00829">
    <property type="entry name" value="PKS_ER"/>
    <property type="match status" value="1"/>
</dbReference>
<name>A0A5N5WKG5_9EURO</name>
<dbReference type="Pfam" id="PF00107">
    <property type="entry name" value="ADH_zinc_N"/>
    <property type="match status" value="1"/>
</dbReference>
<dbReference type="InterPro" id="IPR020843">
    <property type="entry name" value="ER"/>
</dbReference>
<dbReference type="SUPFAM" id="SSF50129">
    <property type="entry name" value="GroES-like"/>
    <property type="match status" value="1"/>
</dbReference>
<evidence type="ECO:0000256" key="3">
    <source>
        <dbReference type="ARBA" id="ARBA00022857"/>
    </source>
</evidence>
<dbReference type="PANTHER" id="PTHR45348:SF6">
    <property type="entry name" value="TRANS-ENOYL REDUCTASE APDC"/>
    <property type="match status" value="1"/>
</dbReference>
<evidence type="ECO:0000256" key="1">
    <source>
        <dbReference type="ARBA" id="ARBA00008072"/>
    </source>
</evidence>
<evidence type="ECO:0000256" key="2">
    <source>
        <dbReference type="ARBA" id="ARBA00022741"/>
    </source>
</evidence>
<dbReference type="OrthoDB" id="48317at2759"/>
<dbReference type="InterPro" id="IPR047122">
    <property type="entry name" value="Trans-enoyl_RdTase-like"/>
</dbReference>
<dbReference type="CDD" id="cd08249">
    <property type="entry name" value="enoyl_reductase_like"/>
    <property type="match status" value="1"/>
</dbReference>
<dbReference type="SUPFAM" id="SSF51735">
    <property type="entry name" value="NAD(P)-binding Rossmann-fold domains"/>
    <property type="match status" value="1"/>
</dbReference>
<dbReference type="Pfam" id="PF08240">
    <property type="entry name" value="ADH_N"/>
    <property type="match status" value="1"/>
</dbReference>
<dbReference type="Gene3D" id="3.40.50.720">
    <property type="entry name" value="NAD(P)-binding Rossmann-like Domain"/>
    <property type="match status" value="1"/>
</dbReference>
<dbReference type="InterPro" id="IPR013149">
    <property type="entry name" value="ADH-like_C"/>
</dbReference>
<dbReference type="InterPro" id="IPR013154">
    <property type="entry name" value="ADH-like_N"/>
</dbReference>
<accession>A0A5N5WKG5</accession>
<reference evidence="6 7" key="1">
    <citation type="submission" date="2019-04" db="EMBL/GenBank/DDBJ databases">
        <title>Friends and foes A comparative genomics study of 23 Aspergillus species from section Flavi.</title>
        <authorList>
            <consortium name="DOE Joint Genome Institute"/>
            <person name="Kjaerbolling I."/>
            <person name="Vesth T."/>
            <person name="Frisvad J.C."/>
            <person name="Nybo J.L."/>
            <person name="Theobald S."/>
            <person name="Kildgaard S."/>
            <person name="Isbrandt T."/>
            <person name="Kuo A."/>
            <person name="Sato A."/>
            <person name="Lyhne E.K."/>
            <person name="Kogle M.E."/>
            <person name="Wiebenga A."/>
            <person name="Kun R.S."/>
            <person name="Lubbers R.J."/>
            <person name="Makela M.R."/>
            <person name="Barry K."/>
            <person name="Chovatia M."/>
            <person name="Clum A."/>
            <person name="Daum C."/>
            <person name="Haridas S."/>
            <person name="He G."/>
            <person name="LaButti K."/>
            <person name="Lipzen A."/>
            <person name="Mondo S."/>
            <person name="Riley R."/>
            <person name="Salamov A."/>
            <person name="Simmons B.A."/>
            <person name="Magnuson J.K."/>
            <person name="Henrissat B."/>
            <person name="Mortensen U.H."/>
            <person name="Larsen T.O."/>
            <person name="Devries R.P."/>
            <person name="Grigoriev I.V."/>
            <person name="Machida M."/>
            <person name="Baker S.E."/>
            <person name="Andersen M.R."/>
        </authorList>
    </citation>
    <scope>NUCLEOTIDE SEQUENCE [LARGE SCALE GENOMIC DNA]</scope>
    <source>
        <strain evidence="6 7">CBS 151.66</strain>
    </source>
</reference>
<dbReference type="GO" id="GO:0000166">
    <property type="term" value="F:nucleotide binding"/>
    <property type="evidence" value="ECO:0007669"/>
    <property type="project" value="UniProtKB-KW"/>
</dbReference>
<protein>
    <submittedName>
        <fullName evidence="6">Chaperonin 10-like protein</fullName>
    </submittedName>
</protein>
<evidence type="ECO:0000259" key="5">
    <source>
        <dbReference type="SMART" id="SM00829"/>
    </source>
</evidence>
<dbReference type="Gene3D" id="3.90.180.10">
    <property type="entry name" value="Medium-chain alcohol dehydrogenases, catalytic domain"/>
    <property type="match status" value="1"/>
</dbReference>
<keyword evidence="3" id="KW-0521">NADP</keyword>
<evidence type="ECO:0000313" key="7">
    <source>
        <dbReference type="Proteomes" id="UP000326565"/>
    </source>
</evidence>
<keyword evidence="2" id="KW-0547">Nucleotide-binding</keyword>
<evidence type="ECO:0000313" key="6">
    <source>
        <dbReference type="EMBL" id="KAB8067552.1"/>
    </source>
</evidence>
<gene>
    <name evidence="6" type="ORF">BDV29DRAFT_185993</name>
</gene>
<proteinExistence type="inferred from homology"/>
<dbReference type="PANTHER" id="PTHR45348">
    <property type="entry name" value="HYPOTHETICAL OXIDOREDUCTASE (EUROFUNG)"/>
    <property type="match status" value="1"/>
</dbReference>
<feature type="domain" description="Enoyl reductase (ER)" evidence="5">
    <location>
        <begin position="38"/>
        <end position="385"/>
    </location>
</feature>
<comment type="similarity">
    <text evidence="1">Belongs to the zinc-containing alcohol dehydrogenase family.</text>
</comment>
<dbReference type="EMBL" id="ML732471">
    <property type="protein sequence ID" value="KAB8067552.1"/>
    <property type="molecule type" value="Genomic_DNA"/>
</dbReference>
<dbReference type="InterPro" id="IPR011032">
    <property type="entry name" value="GroES-like_sf"/>
</dbReference>
<sequence length="397" mass="42897">MLPQIVLLSQRPTRTRRLRQMTLSFTLPATQMALKITGSSAVAIHTDLALPVMEPLDVLVRVAYVSVGPVDSKSAEMSPAVGATSGTEFSGVVVALGDEVESDQFRVEHNMKRMQIGDKVVGGIFGNNPLRRDNGAFAEYVAVPARLVWHVPTGMDLASAATLPTALATVGLSLFQYMKLPMPDSSPDNRSTGSWVLVHGGGTSTGCMAIQVLKWAGFRPITTCSENSKERAIRLGAVATFDYRLPNCGPEIREHTGGSLGLALDCITDSASMALCYEALGTEGGRYVALDFFPLRGHTRRSVVPDWVCTYTQFGNPVAWAPPYNFDARPDDLRCAEAWYALSQRLLDEGSIKPHPKEERSGGLAALGEAMKEVRKGQVKGRKLVYPIAKELSIAAC</sequence>
<organism evidence="6 7">
    <name type="scientific">Aspergillus leporis</name>
    <dbReference type="NCBI Taxonomy" id="41062"/>
    <lineage>
        <taxon>Eukaryota</taxon>
        <taxon>Fungi</taxon>
        <taxon>Dikarya</taxon>
        <taxon>Ascomycota</taxon>
        <taxon>Pezizomycotina</taxon>
        <taxon>Eurotiomycetes</taxon>
        <taxon>Eurotiomycetidae</taxon>
        <taxon>Eurotiales</taxon>
        <taxon>Aspergillaceae</taxon>
        <taxon>Aspergillus</taxon>
        <taxon>Aspergillus subgen. Circumdati</taxon>
    </lineage>
</organism>
<evidence type="ECO:0000256" key="4">
    <source>
        <dbReference type="ARBA" id="ARBA00023002"/>
    </source>
</evidence>
<dbReference type="InterPro" id="IPR036291">
    <property type="entry name" value="NAD(P)-bd_dom_sf"/>
</dbReference>